<dbReference type="Proteomes" id="UP000307140">
    <property type="component" value="Unassembled WGS sequence"/>
</dbReference>
<comment type="caution">
    <text evidence="3">The sequence shown here is derived from an EMBL/GenBank/DDBJ whole genome shotgun (WGS) entry which is preliminary data.</text>
</comment>
<name>A0A5S3N6H4_9FLAO</name>
<dbReference type="InterPro" id="IPR032710">
    <property type="entry name" value="NTF2-like_dom_sf"/>
</dbReference>
<dbReference type="OrthoDB" id="1357763at2"/>
<protein>
    <submittedName>
        <fullName evidence="3">Nuclear transport factor 2 family protein</fullName>
    </submittedName>
</protein>
<keyword evidence="1" id="KW-0472">Membrane</keyword>
<dbReference type="Gene3D" id="3.10.450.50">
    <property type="match status" value="1"/>
</dbReference>
<accession>A0A5S3N6H4</accession>
<evidence type="ECO:0000256" key="1">
    <source>
        <dbReference type="SAM" id="Phobius"/>
    </source>
</evidence>
<dbReference type="EMBL" id="VANR01000006">
    <property type="protein sequence ID" value="TMM29009.1"/>
    <property type="molecule type" value="Genomic_DNA"/>
</dbReference>
<dbReference type="AlphaFoldDB" id="A0A5S3N6H4"/>
<sequence>MKSLLEPFKNSVVIKILIAIIMFLFSWVSNAQEAENSTLFKTLKSKDSILFNNAFNNCNLKELQPMISADFEFYHDVGGIQNKEQFFEAVKNNICANPGNHSRTLVNNSLEVFSMKKNGQLYGAIQQGKHTFQEKQNGKLITVGIADFTHLWILENKIWKLKRVLSYNHKPYSE</sequence>
<dbReference type="InterPro" id="IPR027843">
    <property type="entry name" value="DUF4440"/>
</dbReference>
<organism evidence="3 4">
    <name type="scientific">Polaribacter aestuariivivens</name>
    <dbReference type="NCBI Taxonomy" id="2304626"/>
    <lineage>
        <taxon>Bacteria</taxon>
        <taxon>Pseudomonadati</taxon>
        <taxon>Bacteroidota</taxon>
        <taxon>Flavobacteriia</taxon>
        <taxon>Flavobacteriales</taxon>
        <taxon>Flavobacteriaceae</taxon>
    </lineage>
</organism>
<feature type="domain" description="DUF4440" evidence="2">
    <location>
        <begin position="51"/>
        <end position="161"/>
    </location>
</feature>
<keyword evidence="4" id="KW-1185">Reference proteome</keyword>
<evidence type="ECO:0000313" key="3">
    <source>
        <dbReference type="EMBL" id="TMM29009.1"/>
    </source>
</evidence>
<dbReference type="SUPFAM" id="SSF54427">
    <property type="entry name" value="NTF2-like"/>
    <property type="match status" value="1"/>
</dbReference>
<dbReference type="Pfam" id="PF14534">
    <property type="entry name" value="DUF4440"/>
    <property type="match status" value="1"/>
</dbReference>
<keyword evidence="1" id="KW-0812">Transmembrane</keyword>
<evidence type="ECO:0000313" key="4">
    <source>
        <dbReference type="Proteomes" id="UP000307140"/>
    </source>
</evidence>
<gene>
    <name evidence="3" type="ORF">FDT66_11520</name>
</gene>
<dbReference type="RefSeq" id="WP_138536674.1">
    <property type="nucleotide sequence ID" value="NZ_VANR01000006.1"/>
</dbReference>
<keyword evidence="1" id="KW-1133">Transmembrane helix</keyword>
<feature type="transmembrane region" description="Helical" evidence="1">
    <location>
        <begin position="12"/>
        <end position="29"/>
    </location>
</feature>
<reference evidence="3 4" key="1">
    <citation type="submission" date="2019-05" db="EMBL/GenBank/DDBJ databases">
        <title>Polaribacter aestuariivivens sp. nov., isolated from a tidal flat.</title>
        <authorList>
            <person name="Yoon J.-H."/>
        </authorList>
    </citation>
    <scope>NUCLEOTIDE SEQUENCE [LARGE SCALE GENOMIC DNA]</scope>
    <source>
        <strain evidence="3 4">DBTF-3</strain>
    </source>
</reference>
<evidence type="ECO:0000259" key="2">
    <source>
        <dbReference type="Pfam" id="PF14534"/>
    </source>
</evidence>
<proteinExistence type="predicted"/>